<dbReference type="Proteomes" id="UP001595075">
    <property type="component" value="Unassembled WGS sequence"/>
</dbReference>
<sequence length="116" mass="12711">MPDHRVVQPIGAPLATPCSSAIAPLFRLREPRYFYVNLKLGPPAPNTSLSCRDLNPGKRTASHISGGLFRGFNHFRAKGWISSLSFDRSVKQLQTVQPGEPRVRDASEKSAIGKLA</sequence>
<feature type="region of interest" description="Disordered" evidence="1">
    <location>
        <begin position="93"/>
        <end position="116"/>
    </location>
</feature>
<reference evidence="2 3" key="1">
    <citation type="journal article" date="2024" name="Commun. Biol.">
        <title>Comparative genomic analysis of thermophilic fungi reveals convergent evolutionary adaptations and gene losses.</title>
        <authorList>
            <person name="Steindorff A.S."/>
            <person name="Aguilar-Pontes M.V."/>
            <person name="Robinson A.J."/>
            <person name="Andreopoulos B."/>
            <person name="LaButti K."/>
            <person name="Kuo A."/>
            <person name="Mondo S."/>
            <person name="Riley R."/>
            <person name="Otillar R."/>
            <person name="Haridas S."/>
            <person name="Lipzen A."/>
            <person name="Grimwood J."/>
            <person name="Schmutz J."/>
            <person name="Clum A."/>
            <person name="Reid I.D."/>
            <person name="Moisan M.C."/>
            <person name="Butler G."/>
            <person name="Nguyen T.T.M."/>
            <person name="Dewar K."/>
            <person name="Conant G."/>
            <person name="Drula E."/>
            <person name="Henrissat B."/>
            <person name="Hansel C."/>
            <person name="Singer S."/>
            <person name="Hutchinson M.I."/>
            <person name="de Vries R.P."/>
            <person name="Natvig D.O."/>
            <person name="Powell A.J."/>
            <person name="Tsang A."/>
            <person name="Grigoriev I.V."/>
        </authorList>
    </citation>
    <scope>NUCLEOTIDE SEQUENCE [LARGE SCALE GENOMIC DNA]</scope>
    <source>
        <strain evidence="2 3">CBS 494.80</strain>
    </source>
</reference>
<evidence type="ECO:0000256" key="1">
    <source>
        <dbReference type="SAM" id="MobiDB-lite"/>
    </source>
</evidence>
<evidence type="ECO:0000313" key="2">
    <source>
        <dbReference type="EMBL" id="KAL2075521.1"/>
    </source>
</evidence>
<dbReference type="EMBL" id="JAZHXI010000001">
    <property type="protein sequence ID" value="KAL2075521.1"/>
    <property type="molecule type" value="Genomic_DNA"/>
</dbReference>
<organism evidence="2 3">
    <name type="scientific">Oculimacula yallundae</name>
    <dbReference type="NCBI Taxonomy" id="86028"/>
    <lineage>
        <taxon>Eukaryota</taxon>
        <taxon>Fungi</taxon>
        <taxon>Dikarya</taxon>
        <taxon>Ascomycota</taxon>
        <taxon>Pezizomycotina</taxon>
        <taxon>Leotiomycetes</taxon>
        <taxon>Helotiales</taxon>
        <taxon>Ploettnerulaceae</taxon>
        <taxon>Oculimacula</taxon>
    </lineage>
</organism>
<comment type="caution">
    <text evidence="2">The sequence shown here is derived from an EMBL/GenBank/DDBJ whole genome shotgun (WGS) entry which is preliminary data.</text>
</comment>
<accession>A0ABR4D071</accession>
<name>A0ABR4D071_9HELO</name>
<gene>
    <name evidence="2" type="ORF">VTL71DRAFT_464</name>
</gene>
<keyword evidence="3" id="KW-1185">Reference proteome</keyword>
<feature type="non-terminal residue" evidence="2">
    <location>
        <position position="116"/>
    </location>
</feature>
<protein>
    <submittedName>
        <fullName evidence="2">Uncharacterized protein</fullName>
    </submittedName>
</protein>
<evidence type="ECO:0000313" key="3">
    <source>
        <dbReference type="Proteomes" id="UP001595075"/>
    </source>
</evidence>
<proteinExistence type="predicted"/>